<name>A0AAP0EHL4_9MAGN</name>
<comment type="caution">
    <text evidence="1">The sequence shown here is derived from an EMBL/GenBank/DDBJ whole genome shotgun (WGS) entry which is preliminary data.</text>
</comment>
<reference evidence="1 2" key="1">
    <citation type="submission" date="2024-01" db="EMBL/GenBank/DDBJ databases">
        <title>Genome assemblies of Stephania.</title>
        <authorList>
            <person name="Yang L."/>
        </authorList>
    </citation>
    <scope>NUCLEOTIDE SEQUENCE [LARGE SCALE GENOMIC DNA]</scope>
    <source>
        <strain evidence="1">JXDWG</strain>
        <tissue evidence="1">Leaf</tissue>
    </source>
</reference>
<proteinExistence type="predicted"/>
<gene>
    <name evidence="1" type="ORF">Scep_028071</name>
</gene>
<keyword evidence="2" id="KW-1185">Reference proteome</keyword>
<protein>
    <submittedName>
        <fullName evidence="1">Uncharacterized protein</fullName>
    </submittedName>
</protein>
<organism evidence="1 2">
    <name type="scientific">Stephania cephalantha</name>
    <dbReference type="NCBI Taxonomy" id="152367"/>
    <lineage>
        <taxon>Eukaryota</taxon>
        <taxon>Viridiplantae</taxon>
        <taxon>Streptophyta</taxon>
        <taxon>Embryophyta</taxon>
        <taxon>Tracheophyta</taxon>
        <taxon>Spermatophyta</taxon>
        <taxon>Magnoliopsida</taxon>
        <taxon>Ranunculales</taxon>
        <taxon>Menispermaceae</taxon>
        <taxon>Menispermoideae</taxon>
        <taxon>Cissampelideae</taxon>
        <taxon>Stephania</taxon>
    </lineage>
</organism>
<dbReference type="Proteomes" id="UP001419268">
    <property type="component" value="Unassembled WGS sequence"/>
</dbReference>
<evidence type="ECO:0000313" key="1">
    <source>
        <dbReference type="EMBL" id="KAK9088989.1"/>
    </source>
</evidence>
<accession>A0AAP0EHL4</accession>
<dbReference type="EMBL" id="JBBNAG010000012">
    <property type="protein sequence ID" value="KAK9088989.1"/>
    <property type="molecule type" value="Genomic_DNA"/>
</dbReference>
<sequence>MVKSEEFNFQYTCTMKIILPRFISKKSIQSLLDVVFPFSFVVPSHLWSLKPQINEQAFV</sequence>
<evidence type="ECO:0000313" key="2">
    <source>
        <dbReference type="Proteomes" id="UP001419268"/>
    </source>
</evidence>
<dbReference type="AlphaFoldDB" id="A0AAP0EHL4"/>